<dbReference type="AlphaFoldDB" id="A0A2I0TEB1"/>
<sequence length="92" mass="10158">MGKTSAWLTSKVEEGNQAPKGVRLQLYGQMHNVHTHHCPCHGTDQLRSSLLSTLIQVISEAMDFLRETVPSPDLGQAVKRLCGMSIKEVTVE</sequence>
<evidence type="ECO:0000313" key="2">
    <source>
        <dbReference type="Proteomes" id="UP000233556"/>
    </source>
</evidence>
<name>A0A2I0TEB1_LIMLA</name>
<reference evidence="2" key="1">
    <citation type="submission" date="2017-11" db="EMBL/GenBank/DDBJ databases">
        <authorList>
            <person name="Lima N.C."/>
            <person name="Parody-Merino A.M."/>
            <person name="Battley P.F."/>
            <person name="Fidler A.E."/>
            <person name="Prosdocimi F."/>
        </authorList>
    </citation>
    <scope>NUCLEOTIDE SEQUENCE [LARGE SCALE GENOMIC DNA]</scope>
</reference>
<keyword evidence="2" id="KW-1185">Reference proteome</keyword>
<dbReference type="OrthoDB" id="6372431at2759"/>
<dbReference type="Proteomes" id="UP000233556">
    <property type="component" value="Unassembled WGS sequence"/>
</dbReference>
<gene>
    <name evidence="1" type="ORF">llap_17555</name>
</gene>
<evidence type="ECO:0000313" key="1">
    <source>
        <dbReference type="EMBL" id="PKU32140.1"/>
    </source>
</evidence>
<organism evidence="1 2">
    <name type="scientific">Limosa lapponica baueri</name>
    <dbReference type="NCBI Taxonomy" id="1758121"/>
    <lineage>
        <taxon>Eukaryota</taxon>
        <taxon>Metazoa</taxon>
        <taxon>Chordata</taxon>
        <taxon>Craniata</taxon>
        <taxon>Vertebrata</taxon>
        <taxon>Euteleostomi</taxon>
        <taxon>Archelosauria</taxon>
        <taxon>Archosauria</taxon>
        <taxon>Dinosauria</taxon>
        <taxon>Saurischia</taxon>
        <taxon>Theropoda</taxon>
        <taxon>Coelurosauria</taxon>
        <taxon>Aves</taxon>
        <taxon>Neognathae</taxon>
        <taxon>Neoaves</taxon>
        <taxon>Charadriiformes</taxon>
        <taxon>Scolopacidae</taxon>
        <taxon>Limosa</taxon>
    </lineage>
</organism>
<accession>A0A2I0TEB1</accession>
<protein>
    <submittedName>
        <fullName evidence="1">Uncharacterized protein</fullName>
    </submittedName>
</protein>
<dbReference type="EMBL" id="KZ511739">
    <property type="protein sequence ID" value="PKU32140.1"/>
    <property type="molecule type" value="Genomic_DNA"/>
</dbReference>
<reference evidence="2" key="2">
    <citation type="submission" date="2017-12" db="EMBL/GenBank/DDBJ databases">
        <title>Genome sequence of the Bar-tailed Godwit (Limosa lapponica baueri).</title>
        <authorList>
            <person name="Lima N.C.B."/>
            <person name="Parody-Merino A.M."/>
            <person name="Battley P.F."/>
            <person name="Fidler A.E."/>
            <person name="Prosdocimi F."/>
        </authorList>
    </citation>
    <scope>NUCLEOTIDE SEQUENCE [LARGE SCALE GENOMIC DNA]</scope>
</reference>
<proteinExistence type="predicted"/>